<dbReference type="Proteomes" id="UP000176778">
    <property type="component" value="Unassembled WGS sequence"/>
</dbReference>
<sequence>MSKLFFDQLLVLDEVEGEIKKIAKTREEKEELWGLVDEMVHHRVLGCVLDKLPRENHEEFLERFHAAPQDESLLDYLKEKIGDNIDELIRQEIGDLAFELLEDIRAEKK</sequence>
<name>A0A1F7X5L5_9BACT</name>
<dbReference type="STRING" id="1802479.A2Y68_02615"/>
<gene>
    <name evidence="1" type="ORF">A2Y68_02615</name>
</gene>
<reference evidence="1 2" key="1">
    <citation type="journal article" date="2016" name="Nat. Commun.">
        <title>Thousands of microbial genomes shed light on interconnected biogeochemical processes in an aquifer system.</title>
        <authorList>
            <person name="Anantharaman K."/>
            <person name="Brown C.T."/>
            <person name="Hug L.A."/>
            <person name="Sharon I."/>
            <person name="Castelle C.J."/>
            <person name="Probst A.J."/>
            <person name="Thomas B.C."/>
            <person name="Singh A."/>
            <person name="Wilkins M.J."/>
            <person name="Karaoz U."/>
            <person name="Brodie E.L."/>
            <person name="Williams K.H."/>
            <person name="Hubbard S.S."/>
            <person name="Banfield J.F."/>
        </authorList>
    </citation>
    <scope>NUCLEOTIDE SEQUENCE [LARGE SCALE GENOMIC DNA]</scope>
</reference>
<evidence type="ECO:0000313" key="2">
    <source>
        <dbReference type="Proteomes" id="UP000176778"/>
    </source>
</evidence>
<dbReference type="EMBL" id="MGFR01000001">
    <property type="protein sequence ID" value="OGM10307.1"/>
    <property type="molecule type" value="Genomic_DNA"/>
</dbReference>
<proteinExistence type="predicted"/>
<organism evidence="1 2">
    <name type="scientific">Candidatus Woesebacteria bacterium RBG_13_46_13</name>
    <dbReference type="NCBI Taxonomy" id="1802479"/>
    <lineage>
        <taxon>Bacteria</taxon>
        <taxon>Candidatus Woeseibacteriota</taxon>
    </lineage>
</organism>
<protein>
    <submittedName>
        <fullName evidence="1">Uncharacterized protein</fullName>
    </submittedName>
</protein>
<accession>A0A1F7X5L5</accession>
<dbReference type="AlphaFoldDB" id="A0A1F7X5L5"/>
<evidence type="ECO:0000313" key="1">
    <source>
        <dbReference type="EMBL" id="OGM10307.1"/>
    </source>
</evidence>
<comment type="caution">
    <text evidence="1">The sequence shown here is derived from an EMBL/GenBank/DDBJ whole genome shotgun (WGS) entry which is preliminary data.</text>
</comment>